<feature type="region of interest" description="Disordered" evidence="1">
    <location>
        <begin position="378"/>
        <end position="409"/>
    </location>
</feature>
<comment type="caution">
    <text evidence="4">The sequence shown here is derived from an EMBL/GenBank/DDBJ whole genome shotgun (WGS) entry which is preliminary data.</text>
</comment>
<organism evidence="4 5">
    <name type="scientific">Streptomyces toxytricini</name>
    <name type="common">Actinomyces toxytricini</name>
    <dbReference type="NCBI Taxonomy" id="67369"/>
    <lineage>
        <taxon>Bacteria</taxon>
        <taxon>Bacillati</taxon>
        <taxon>Actinomycetota</taxon>
        <taxon>Actinomycetes</taxon>
        <taxon>Kitasatosporales</taxon>
        <taxon>Streptomycetaceae</taxon>
        <taxon>Streptomyces</taxon>
    </lineage>
</organism>
<feature type="domain" description="DUF6545" evidence="3">
    <location>
        <begin position="249"/>
        <end position="373"/>
    </location>
</feature>
<dbReference type="NCBIfam" id="NF042915">
    <property type="entry name" value="MAB_1171c_fam"/>
    <property type="match status" value="1"/>
</dbReference>
<dbReference type="RefSeq" id="WP_402384547.1">
    <property type="nucleotide sequence ID" value="NZ_JBIUYY010000011.1"/>
</dbReference>
<dbReference type="InterPro" id="IPR046675">
    <property type="entry name" value="DUF6545"/>
</dbReference>
<feature type="transmembrane region" description="Helical" evidence="2">
    <location>
        <begin position="147"/>
        <end position="165"/>
    </location>
</feature>
<keyword evidence="2" id="KW-0812">Transmembrane</keyword>
<accession>A0ABW8EM36</accession>
<feature type="transmembrane region" description="Helical" evidence="2">
    <location>
        <begin position="68"/>
        <end position="87"/>
    </location>
</feature>
<evidence type="ECO:0000256" key="2">
    <source>
        <dbReference type="SAM" id="Phobius"/>
    </source>
</evidence>
<dbReference type="Pfam" id="PF20182">
    <property type="entry name" value="DUF6545"/>
    <property type="match status" value="1"/>
</dbReference>
<evidence type="ECO:0000256" key="1">
    <source>
        <dbReference type="SAM" id="MobiDB-lite"/>
    </source>
</evidence>
<feature type="transmembrane region" description="Helical" evidence="2">
    <location>
        <begin position="99"/>
        <end position="121"/>
    </location>
</feature>
<name>A0ABW8EM36_STRT5</name>
<dbReference type="Proteomes" id="UP001617351">
    <property type="component" value="Unassembled WGS sequence"/>
</dbReference>
<dbReference type="EMBL" id="JBIUYY010000011">
    <property type="protein sequence ID" value="MFJ2824324.1"/>
    <property type="molecule type" value="Genomic_DNA"/>
</dbReference>
<keyword evidence="2" id="KW-1133">Transmembrane helix</keyword>
<gene>
    <name evidence="4" type="ORF">ACIO7M_24870</name>
</gene>
<protein>
    <submittedName>
        <fullName evidence="4">MAB_1171c family putative transporter</fullName>
    </submittedName>
</protein>
<keyword evidence="5" id="KW-1185">Reference proteome</keyword>
<feature type="transmembrane region" description="Helical" evidence="2">
    <location>
        <begin position="177"/>
        <end position="198"/>
    </location>
</feature>
<evidence type="ECO:0000313" key="4">
    <source>
        <dbReference type="EMBL" id="MFJ2824324.1"/>
    </source>
</evidence>
<dbReference type="InterPro" id="IPR050039">
    <property type="entry name" value="MAB_1171c-like"/>
</dbReference>
<evidence type="ECO:0000313" key="5">
    <source>
        <dbReference type="Proteomes" id="UP001617351"/>
    </source>
</evidence>
<evidence type="ECO:0000259" key="3">
    <source>
        <dbReference type="Pfam" id="PF20182"/>
    </source>
</evidence>
<reference evidence="4 5" key="1">
    <citation type="submission" date="2024-10" db="EMBL/GenBank/DDBJ databases">
        <title>The Natural Products Discovery Center: Release of the First 8490 Sequenced Strains for Exploring Actinobacteria Biosynthetic Diversity.</title>
        <authorList>
            <person name="Kalkreuter E."/>
            <person name="Kautsar S.A."/>
            <person name="Yang D."/>
            <person name="Bader C.D."/>
            <person name="Teijaro C.N."/>
            <person name="Fluegel L."/>
            <person name="Davis C.M."/>
            <person name="Simpson J.R."/>
            <person name="Lauterbach L."/>
            <person name="Steele A.D."/>
            <person name="Gui C."/>
            <person name="Meng S."/>
            <person name="Li G."/>
            <person name="Viehrig K."/>
            <person name="Ye F."/>
            <person name="Su P."/>
            <person name="Kiefer A.F."/>
            <person name="Nichols A."/>
            <person name="Cepeda A.J."/>
            <person name="Yan W."/>
            <person name="Fan B."/>
            <person name="Jiang Y."/>
            <person name="Adhikari A."/>
            <person name="Zheng C.-J."/>
            <person name="Schuster L."/>
            <person name="Cowan T.M."/>
            <person name="Smanski M.J."/>
            <person name="Chevrette M.G."/>
            <person name="De Carvalho L.P.S."/>
            <person name="Shen B."/>
        </authorList>
    </citation>
    <scope>NUCLEOTIDE SEQUENCE [LARGE SCALE GENOMIC DNA]</scope>
    <source>
        <strain evidence="4 5">NPDC087220</strain>
    </source>
</reference>
<keyword evidence="2" id="KW-0472">Membrane</keyword>
<feature type="transmembrane region" description="Helical" evidence="2">
    <location>
        <begin position="218"/>
        <end position="237"/>
    </location>
</feature>
<proteinExistence type="predicted"/>
<sequence length="409" mass="43465">MLPIYAFTLPALMWAIVLWRAPSALGGTRPSRFLWGFLTAVAVALTTRPPEVDRLIRILTGSPDLSVLVKHLAGLTACHCIMEYVIAVHGRGPRRAGAAWLRLVCAVAAALALTVLFVFFFEHDPGAPASRVTDAHLGDPAVRLYEGVFYAYLGTATALSAKLFWSNRRSVPAGFLRAGVVCLAGGGAMGFAYVLYRVVFLARQESRPDLAGRGTPDVIGEILPVVSLLLVVAGVSLPPLRTLVRYVGDQYALWRLHPLWSDLLDAVPSVAFGPRMGRTRELFVAGDRTLDVAHRAFEIRDACLVLRDRSAEAAGGAPAGDGGAAPTARGEAEWLFSVLHEERDTCRAAAPPLTDSRTPAEEVAWLLKVAAAYGQLSRGGAAARPRHGGQGGQAGQDGQTGPAHGRASG</sequence>